<dbReference type="PANTHER" id="PTHR24223:SF353">
    <property type="entry name" value="ABC TRANSPORTER ATP-BINDING PROTEIN_PERMEASE VMR1-RELATED"/>
    <property type="match status" value="1"/>
</dbReference>
<dbReference type="Proteomes" id="UP000193986">
    <property type="component" value="Unassembled WGS sequence"/>
</dbReference>
<proteinExistence type="predicted"/>
<dbReference type="PANTHER" id="PTHR24223">
    <property type="entry name" value="ATP-BINDING CASSETTE SUB-FAMILY C"/>
    <property type="match status" value="1"/>
</dbReference>
<dbReference type="EMBL" id="MCFC01000002">
    <property type="protein sequence ID" value="ORY34744.1"/>
    <property type="molecule type" value="Genomic_DNA"/>
</dbReference>
<feature type="compositionally biased region" description="Basic and acidic residues" evidence="10">
    <location>
        <begin position="936"/>
        <end position="955"/>
    </location>
</feature>
<evidence type="ECO:0000256" key="5">
    <source>
        <dbReference type="ARBA" id="ARBA00022741"/>
    </source>
</evidence>
<evidence type="ECO:0000259" key="13">
    <source>
        <dbReference type="PROSITE" id="PS50929"/>
    </source>
</evidence>
<evidence type="ECO:0000256" key="3">
    <source>
        <dbReference type="ARBA" id="ARBA00022692"/>
    </source>
</evidence>
<dbReference type="GO" id="GO:0016887">
    <property type="term" value="F:ATP hydrolysis activity"/>
    <property type="evidence" value="ECO:0007669"/>
    <property type="project" value="InterPro"/>
</dbReference>
<dbReference type="Gene3D" id="1.20.1560.10">
    <property type="entry name" value="ABC transporter type 1, transmembrane domain"/>
    <property type="match status" value="2"/>
</dbReference>
<dbReference type="PROSITE" id="PS00211">
    <property type="entry name" value="ABC_TRANSPORTER_1"/>
    <property type="match status" value="2"/>
</dbReference>
<feature type="domain" description="ABC transporter" evidence="12">
    <location>
        <begin position="1345"/>
        <end position="1590"/>
    </location>
</feature>
<evidence type="ECO:0000256" key="4">
    <source>
        <dbReference type="ARBA" id="ARBA00022737"/>
    </source>
</evidence>
<keyword evidence="8 11" id="KW-0472">Membrane</keyword>
<feature type="transmembrane region" description="Helical" evidence="11">
    <location>
        <begin position="334"/>
        <end position="357"/>
    </location>
</feature>
<protein>
    <recommendedName>
        <fullName evidence="16">ATP-binding cassette transporter</fullName>
    </recommendedName>
</protein>
<feature type="transmembrane region" description="Helical" evidence="11">
    <location>
        <begin position="199"/>
        <end position="218"/>
    </location>
</feature>
<evidence type="ECO:0000256" key="1">
    <source>
        <dbReference type="ARBA" id="ARBA00004141"/>
    </source>
</evidence>
<keyword evidence="6" id="KW-0067">ATP-binding</keyword>
<feature type="transmembrane region" description="Helical" evidence="11">
    <location>
        <begin position="88"/>
        <end position="110"/>
    </location>
</feature>
<dbReference type="SMART" id="SM00382">
    <property type="entry name" value="AAA"/>
    <property type="match status" value="2"/>
</dbReference>
<evidence type="ECO:0000313" key="14">
    <source>
        <dbReference type="EMBL" id="ORY34744.1"/>
    </source>
</evidence>
<reference evidence="14 15" key="1">
    <citation type="submission" date="2016-07" db="EMBL/GenBank/DDBJ databases">
        <title>Pervasive Adenine N6-methylation of Active Genes in Fungi.</title>
        <authorList>
            <consortium name="DOE Joint Genome Institute"/>
            <person name="Mondo S.J."/>
            <person name="Dannebaum R.O."/>
            <person name="Kuo R.C."/>
            <person name="Labutti K."/>
            <person name="Haridas S."/>
            <person name="Kuo A."/>
            <person name="Salamov A."/>
            <person name="Ahrendt S.R."/>
            <person name="Lipzen A."/>
            <person name="Sullivan W."/>
            <person name="Andreopoulos W.B."/>
            <person name="Clum A."/>
            <person name="Lindquist E."/>
            <person name="Daum C."/>
            <person name="Ramamoorthy G.K."/>
            <person name="Gryganskyi A."/>
            <person name="Culley D."/>
            <person name="Magnuson J.K."/>
            <person name="James T.Y."/>
            <person name="O'Malley M.A."/>
            <person name="Stajich J.E."/>
            <person name="Spatafora J.W."/>
            <person name="Visel A."/>
            <person name="Grigoriev I.V."/>
        </authorList>
    </citation>
    <scope>NUCLEOTIDE SEQUENCE [LARGE SCALE GENOMIC DNA]</scope>
    <source>
        <strain evidence="14 15">68-887.2</strain>
    </source>
</reference>
<dbReference type="STRING" id="71784.A0A1Y2BIY4"/>
<evidence type="ECO:0000256" key="10">
    <source>
        <dbReference type="SAM" id="MobiDB-lite"/>
    </source>
</evidence>
<evidence type="ECO:0000259" key="12">
    <source>
        <dbReference type="PROSITE" id="PS50893"/>
    </source>
</evidence>
<evidence type="ECO:0000256" key="8">
    <source>
        <dbReference type="ARBA" id="ARBA00023136"/>
    </source>
</evidence>
<sequence length="1615" mass="180028">MAELLQVLATASIPFSSLLSLSIYIATHPDSPIQHLVHRPVHLPTHLDESLDGYAEKDLFDIDDPENCKDGQPVEPEKFWASMWRRKIALCLFMIPPFACNIALLVLSILSHGDVEDRTRAILIPTLLIPAHLVVIFLGLSHLSQNDVSAHWSTTIHQCSNLFIQFLVLSILALLPNEPLPTDAPRLFNFYPQFASLEIVRYLLPVLQLAPLVIACWIRRGPPLHISMDAVYPDKIIAAIPPDHYSIDSTKANVTAEVQATVPEWLLFGYATDVIKKGYVAETMDVWDLPVLQASLRALPNYKHMRVIYGRNKGRLGRMEGFNLLLKIAKANKYAIIAQTTLAAFTAVGYYLPHYILRLFINYLENDPLRSTPAWGWLLAFGLFASNALIYIVSGVIWSISTTTLQAKIRLQLNTLLFSKTLVKKDIAATGDDTGTAREAEKESKEGKEDKDEDEGVSSKTQIMTLFTVDVDRVTEFVFHEFAIIDAPLEIIVATFFLLKLLGTSALFGLLATLLCLPLNHIASKVVVRAQENLMKTRDQRTALMNEILQGIRMLKFMAWERSFEKRIQDIRKTELKWQARNYQIEVAFNCIWALTPVLVTVVSFLHFTLVRHQKLTPSVAFTSVAVFDELRYALNALPETFIEALQGFVSCRRIEKYMSLSEIQRVEPKLVNSDIVLINATFGWPTDDSAGVKTTLAQTPKNAFTLADLTLRFPQGKLSLICGRLGSGKSLLLAGLLGEADLLAGSLDCPRSSPDTYSDFEDHVEAANWLLPQMVAYVPQQAWLQNASIRDNIIFGSPWDPNRYQNVLEACSLLSDLEILEDGDETEIGEKGLNLSGGQKARVSLARAVYSRAATLFLDDVLSAVDAHTAHAIMETCLSGPIMRGRTILLVSHHTALVSPAAAYIVALENGDVKFSGTRDDFVTGGLMDELEEADKAKPVTAEQEERTIEENVKPTHKSLTSISGAMPSEPNSETSSVAGDETTLANSSDEVKRKAPRKLIEDEKRAKGRIAWPVWRTYFTSLGGPIWWPFFLISVFAAMFLPVVEKGWLQYWTGSNSSRYHSSTYYVVVYALITTIGCFLKNLQFVFAYYGSLQASKKLHNAMLKSVLFADLRFHDTTSRGRLLNRFGKDIEGLDSSMADNFVRSLLYGLNVAVTFVSITYVGGWPFVIAGCLVLIVYYQAGSIYGQTSRDMRRLDSITRSPLYSLFGETVSGVAVIRAFGASTLSLKRMMRLGDTNILAFVWSWTINRWLSARFNVLSSIVIGITAVTVLLAHNVTAAMAGFALSFANTISHDLLFVVRRFVQLEQSMVALERIKEYTELKQEAPEFVEPRPPAAWPENGAIEVDKLVIRYAPELPSVLHGISFKVAPREKVGIVGATGCGKSTLALSFFRFVEAFSGRIVIDDIDIAKIGLTDLRTRVTIIPQDPTILSGNLRSTLDVFDEYDDADIYAALRRVHLLKENDAADEDAETRNKNVFRDLSNAVTEGGDNFSSGEKQLLCMARAILKRNKVLFMDEATASIDYETDELISKTIREEFSDSTILTIAHRIHTIIDFDKVLVMSQGQIAEFASPAELLRDPKSKFYALCKATGRTEFKNLKTMAAEAERKRKAAK</sequence>
<evidence type="ECO:0000256" key="11">
    <source>
        <dbReference type="SAM" id="Phobius"/>
    </source>
</evidence>
<dbReference type="SUPFAM" id="SSF52540">
    <property type="entry name" value="P-loop containing nucleoside triphosphate hydrolases"/>
    <property type="match status" value="2"/>
</dbReference>
<keyword evidence="4" id="KW-0677">Repeat</keyword>
<name>A0A1Y2BIY4_9TREE</name>
<dbReference type="InterPro" id="IPR017871">
    <property type="entry name" value="ABC_transporter-like_CS"/>
</dbReference>
<feature type="region of interest" description="Disordered" evidence="10">
    <location>
        <begin position="936"/>
        <end position="992"/>
    </location>
</feature>
<organism evidence="14 15">
    <name type="scientific">Naematelia encephala</name>
    <dbReference type="NCBI Taxonomy" id="71784"/>
    <lineage>
        <taxon>Eukaryota</taxon>
        <taxon>Fungi</taxon>
        <taxon>Dikarya</taxon>
        <taxon>Basidiomycota</taxon>
        <taxon>Agaricomycotina</taxon>
        <taxon>Tremellomycetes</taxon>
        <taxon>Tremellales</taxon>
        <taxon>Naemateliaceae</taxon>
        <taxon>Naematelia</taxon>
    </lineage>
</organism>
<dbReference type="Pfam" id="PF00005">
    <property type="entry name" value="ABC_tran"/>
    <property type="match status" value="2"/>
</dbReference>
<feature type="transmembrane region" description="Helical" evidence="11">
    <location>
        <begin position="587"/>
        <end position="608"/>
    </location>
</feature>
<comment type="caution">
    <text evidence="14">The sequence shown here is derived from an EMBL/GenBank/DDBJ whole genome shotgun (WGS) entry which is preliminary data.</text>
</comment>
<dbReference type="SUPFAM" id="SSF90123">
    <property type="entry name" value="ABC transporter transmembrane region"/>
    <property type="match status" value="2"/>
</dbReference>
<feature type="compositionally biased region" description="Polar residues" evidence="10">
    <location>
        <begin position="959"/>
        <end position="990"/>
    </location>
</feature>
<keyword evidence="2" id="KW-0813">Transport</keyword>
<dbReference type="PROSITE" id="PS50893">
    <property type="entry name" value="ABC_TRANSPORTER_2"/>
    <property type="match status" value="2"/>
</dbReference>
<dbReference type="CDD" id="cd18596">
    <property type="entry name" value="ABC_6TM_VMR1_D1_like"/>
    <property type="match status" value="1"/>
</dbReference>
<feature type="domain" description="ABC transporter" evidence="12">
    <location>
        <begin position="676"/>
        <end position="936"/>
    </location>
</feature>
<feature type="domain" description="ABC transmembrane type-1" evidence="13">
    <location>
        <begin position="342"/>
        <end position="647"/>
    </location>
</feature>
<feature type="region of interest" description="Disordered" evidence="10">
    <location>
        <begin position="434"/>
        <end position="457"/>
    </location>
</feature>
<dbReference type="Gene3D" id="3.40.50.300">
    <property type="entry name" value="P-loop containing nucleotide triphosphate hydrolases"/>
    <property type="match status" value="2"/>
</dbReference>
<keyword evidence="15" id="KW-1185">Reference proteome</keyword>
<evidence type="ECO:0000256" key="6">
    <source>
        <dbReference type="ARBA" id="ARBA00022840"/>
    </source>
</evidence>
<feature type="transmembrane region" description="Helical" evidence="11">
    <location>
        <begin position="1028"/>
        <end position="1046"/>
    </location>
</feature>
<keyword evidence="9" id="KW-0325">Glycoprotein</keyword>
<dbReference type="FunFam" id="3.40.50.300:FF:000825">
    <property type="entry name" value="ABC bile acid transporter"/>
    <property type="match status" value="1"/>
</dbReference>
<feature type="transmembrane region" description="Helical" evidence="11">
    <location>
        <begin position="6"/>
        <end position="26"/>
    </location>
</feature>
<dbReference type="CDD" id="cd18604">
    <property type="entry name" value="ABC_6TM_VMR1_D2_like"/>
    <property type="match status" value="1"/>
</dbReference>
<evidence type="ECO:0000256" key="9">
    <source>
        <dbReference type="ARBA" id="ARBA00023180"/>
    </source>
</evidence>
<feature type="compositionally biased region" description="Basic and acidic residues" evidence="10">
    <location>
        <begin position="435"/>
        <end position="450"/>
    </location>
</feature>
<dbReference type="InterPro" id="IPR003593">
    <property type="entry name" value="AAA+_ATPase"/>
</dbReference>
<feature type="transmembrane region" description="Helical" evidence="11">
    <location>
        <begin position="377"/>
        <end position="400"/>
    </location>
</feature>
<feature type="transmembrane region" description="Helical" evidence="11">
    <location>
        <begin position="1150"/>
        <end position="1183"/>
    </location>
</feature>
<dbReference type="OrthoDB" id="6500128at2759"/>
<dbReference type="GO" id="GO:0000329">
    <property type="term" value="C:fungal-type vacuole membrane"/>
    <property type="evidence" value="ECO:0007669"/>
    <property type="project" value="TreeGrafter"/>
</dbReference>
<dbReference type="FunFam" id="1.20.1560.10:FF:000013">
    <property type="entry name" value="ABC transporter C family member 2"/>
    <property type="match status" value="1"/>
</dbReference>
<feature type="transmembrane region" description="Helical" evidence="11">
    <location>
        <begin position="162"/>
        <end position="179"/>
    </location>
</feature>
<feature type="transmembrane region" description="Helical" evidence="11">
    <location>
        <begin position="1257"/>
        <end position="1275"/>
    </location>
</feature>
<feature type="transmembrane region" description="Helical" evidence="11">
    <location>
        <begin position="122"/>
        <end position="141"/>
    </location>
</feature>
<dbReference type="InterPro" id="IPR011527">
    <property type="entry name" value="ABC1_TM_dom"/>
</dbReference>
<dbReference type="FunFam" id="3.40.50.300:FF:001354">
    <property type="entry name" value="ATP-binding cassette (ABC) transporter, putative"/>
    <property type="match status" value="1"/>
</dbReference>
<accession>A0A1Y2BIY4</accession>
<dbReference type="InterPro" id="IPR036640">
    <property type="entry name" value="ABC1_TM_sf"/>
</dbReference>
<dbReference type="PROSITE" id="PS50929">
    <property type="entry name" value="ABC_TM1F"/>
    <property type="match status" value="2"/>
</dbReference>
<gene>
    <name evidence="14" type="ORF">BCR39DRAFT_572977</name>
</gene>
<keyword evidence="7 11" id="KW-1133">Transmembrane helix</keyword>
<keyword evidence="5" id="KW-0547">Nucleotide-binding</keyword>
<feature type="transmembrane region" description="Helical" evidence="11">
    <location>
        <begin position="1066"/>
        <end position="1092"/>
    </location>
</feature>
<dbReference type="InterPro" id="IPR003439">
    <property type="entry name" value="ABC_transporter-like_ATP-bd"/>
</dbReference>
<dbReference type="CDD" id="cd03369">
    <property type="entry name" value="ABCC_NFT1"/>
    <property type="match status" value="1"/>
</dbReference>
<keyword evidence="3 11" id="KW-0812">Transmembrane</keyword>
<evidence type="ECO:0000256" key="7">
    <source>
        <dbReference type="ARBA" id="ARBA00022989"/>
    </source>
</evidence>
<evidence type="ECO:0000313" key="15">
    <source>
        <dbReference type="Proteomes" id="UP000193986"/>
    </source>
</evidence>
<dbReference type="Pfam" id="PF00664">
    <property type="entry name" value="ABC_membrane"/>
    <property type="match status" value="2"/>
</dbReference>
<evidence type="ECO:0008006" key="16">
    <source>
        <dbReference type="Google" id="ProtNLM"/>
    </source>
</evidence>
<dbReference type="InterPro" id="IPR027417">
    <property type="entry name" value="P-loop_NTPase"/>
</dbReference>
<evidence type="ECO:0000256" key="2">
    <source>
        <dbReference type="ARBA" id="ARBA00022448"/>
    </source>
</evidence>
<dbReference type="GO" id="GO:0140359">
    <property type="term" value="F:ABC-type transporter activity"/>
    <property type="evidence" value="ECO:0007669"/>
    <property type="project" value="InterPro"/>
</dbReference>
<dbReference type="InParanoid" id="A0A1Y2BIY4"/>
<dbReference type="CDD" id="cd03250">
    <property type="entry name" value="ABCC_MRP_domain1"/>
    <property type="match status" value="1"/>
</dbReference>
<dbReference type="GO" id="GO:0005524">
    <property type="term" value="F:ATP binding"/>
    <property type="evidence" value="ECO:0007669"/>
    <property type="project" value="UniProtKB-KW"/>
</dbReference>
<comment type="subcellular location">
    <subcellularLocation>
        <location evidence="1">Membrane</location>
        <topology evidence="1">Multi-pass membrane protein</topology>
    </subcellularLocation>
</comment>
<feature type="domain" description="ABC transmembrane type-1" evidence="13">
    <location>
        <begin position="1032"/>
        <end position="1309"/>
    </location>
</feature>
<dbReference type="InterPro" id="IPR050173">
    <property type="entry name" value="ABC_transporter_C-like"/>
</dbReference>